<dbReference type="GO" id="GO:0000123">
    <property type="term" value="C:histone acetyltransferase complex"/>
    <property type="evidence" value="ECO:0007669"/>
    <property type="project" value="TreeGrafter"/>
</dbReference>
<comment type="caution">
    <text evidence="10">The sequence shown here is derived from an EMBL/GenBank/DDBJ whole genome shotgun (WGS) entry which is preliminary data.</text>
</comment>
<dbReference type="EMBL" id="CAXIEN010000536">
    <property type="protein sequence ID" value="CAL1300153.1"/>
    <property type="molecule type" value="Genomic_DNA"/>
</dbReference>
<keyword evidence="5" id="KW-0805">Transcription regulation</keyword>
<dbReference type="GO" id="GO:0004402">
    <property type="term" value="F:histone acetyltransferase activity"/>
    <property type="evidence" value="ECO:0007669"/>
    <property type="project" value="InterPro"/>
</dbReference>
<reference evidence="10 11" key="1">
    <citation type="submission" date="2024-04" db="EMBL/GenBank/DDBJ databases">
        <authorList>
            <person name="Rising A."/>
            <person name="Reimegard J."/>
            <person name="Sonavane S."/>
            <person name="Akerstrom W."/>
            <person name="Nylinder S."/>
            <person name="Hedman E."/>
            <person name="Kallberg Y."/>
        </authorList>
    </citation>
    <scope>NUCLEOTIDE SEQUENCE [LARGE SCALE GENOMIC DNA]</scope>
</reference>
<dbReference type="PANTHER" id="PTHR13808">
    <property type="entry name" value="CBP/P300-RELATED"/>
    <property type="match status" value="1"/>
</dbReference>
<dbReference type="InterPro" id="IPR013178">
    <property type="entry name" value="Histone_AcTrfase_Rtt109/CBP"/>
</dbReference>
<dbReference type="GO" id="GO:0045944">
    <property type="term" value="P:positive regulation of transcription by RNA polymerase II"/>
    <property type="evidence" value="ECO:0007669"/>
    <property type="project" value="TreeGrafter"/>
</dbReference>
<accession>A0AAV2BXT6</accession>
<protein>
    <recommendedName>
        <fullName evidence="2">histone acetyltransferase</fullName>
        <ecNumber evidence="2">2.3.1.48</ecNumber>
    </recommendedName>
</protein>
<dbReference type="GO" id="GO:0005667">
    <property type="term" value="C:transcription regulator complex"/>
    <property type="evidence" value="ECO:0007669"/>
    <property type="project" value="TreeGrafter"/>
</dbReference>
<dbReference type="SUPFAM" id="SSF47040">
    <property type="entry name" value="Kix domain of CBP (creb binding protein)"/>
    <property type="match status" value="1"/>
</dbReference>
<keyword evidence="11" id="KW-1185">Reference proteome</keyword>
<evidence type="ECO:0000256" key="6">
    <source>
        <dbReference type="ARBA" id="ARBA00023163"/>
    </source>
</evidence>
<dbReference type="Gene3D" id="1.10.246.20">
    <property type="entry name" value="Coactivator CBP, KIX domain"/>
    <property type="match status" value="1"/>
</dbReference>
<evidence type="ECO:0000313" key="10">
    <source>
        <dbReference type="EMBL" id="CAL1300153.1"/>
    </source>
</evidence>
<evidence type="ECO:0000256" key="4">
    <source>
        <dbReference type="ARBA" id="ARBA00022853"/>
    </source>
</evidence>
<name>A0AAV2BXT6_9ARAC</name>
<keyword evidence="6" id="KW-0804">Transcription</keyword>
<evidence type="ECO:0000256" key="2">
    <source>
        <dbReference type="ARBA" id="ARBA00013184"/>
    </source>
</evidence>
<evidence type="ECO:0000256" key="5">
    <source>
        <dbReference type="ARBA" id="ARBA00023015"/>
    </source>
</evidence>
<dbReference type="InterPro" id="IPR036529">
    <property type="entry name" value="KIX_dom_sf"/>
</dbReference>
<dbReference type="GO" id="GO:0005634">
    <property type="term" value="C:nucleus"/>
    <property type="evidence" value="ECO:0007669"/>
    <property type="project" value="UniProtKB-SubCell"/>
</dbReference>
<dbReference type="PANTHER" id="PTHR13808:SF1">
    <property type="entry name" value="HISTONE ACETYLTRANSFERASE"/>
    <property type="match status" value="1"/>
</dbReference>
<comment type="catalytic activity">
    <reaction evidence="8">
        <text>L-lysyl-[protein] + acetyl-CoA = N(6)-acetyl-L-lysyl-[protein] + CoA + H(+)</text>
        <dbReference type="Rhea" id="RHEA:45948"/>
        <dbReference type="Rhea" id="RHEA-COMP:9752"/>
        <dbReference type="Rhea" id="RHEA-COMP:10731"/>
        <dbReference type="ChEBI" id="CHEBI:15378"/>
        <dbReference type="ChEBI" id="CHEBI:29969"/>
        <dbReference type="ChEBI" id="CHEBI:57287"/>
        <dbReference type="ChEBI" id="CHEBI:57288"/>
        <dbReference type="ChEBI" id="CHEBI:61930"/>
        <dbReference type="EC" id="2.3.1.48"/>
    </reaction>
</comment>
<dbReference type="AlphaFoldDB" id="A0AAV2BXT6"/>
<dbReference type="Pfam" id="PF02172">
    <property type="entry name" value="KIX"/>
    <property type="match status" value="1"/>
</dbReference>
<keyword evidence="7" id="KW-0539">Nucleus</keyword>
<evidence type="ECO:0000256" key="1">
    <source>
        <dbReference type="ARBA" id="ARBA00004123"/>
    </source>
</evidence>
<dbReference type="GO" id="GO:0031490">
    <property type="term" value="F:chromatin DNA binding"/>
    <property type="evidence" value="ECO:0007669"/>
    <property type="project" value="TreeGrafter"/>
</dbReference>
<comment type="subcellular location">
    <subcellularLocation>
        <location evidence="1">Nucleus</location>
    </subcellularLocation>
</comment>
<gene>
    <name evidence="10" type="ORF">LARSCL_LOCUS21778</name>
</gene>
<dbReference type="Proteomes" id="UP001497382">
    <property type="component" value="Unassembled WGS sequence"/>
</dbReference>
<sequence length="377" mass="43926">MGLPDLEVEMVRKFLDRKRCPLSNLTRNTNTTEMDSDNGFHFTERGVIPGNLTISKDWHQSFPQNFRYHFVHRMLKEVSPTSDVRVFQDKSLDRLIAYAIKLEGDAYENANSREEYRELIVEQIFKIQKEYHLKREVMEMQQIDDPWIEPILGMGGQPKDFSNEKVNYKEILLAIRKELFQIRERDRVTAKALFLLKKQVEARRNKEKTKDYDQTLNKTEQMGNALNRVKRMIEEKGILLAVNNIHFNQKTSPSELAKSVRDSDPIEERRCQVRREVATQRRNNQLRAANLNRGLVMDIDCQEACKSDQTFDLTPLDEALPSVSQCKRAPGMKRRTLKLQDVVMTSMKENRFIRLARLLNSTAQVCSMDTTAPGENG</sequence>
<dbReference type="InterPro" id="IPR003101">
    <property type="entry name" value="KIX_dom"/>
</dbReference>
<evidence type="ECO:0000256" key="7">
    <source>
        <dbReference type="ARBA" id="ARBA00023242"/>
    </source>
</evidence>
<keyword evidence="3" id="KW-0808">Transferase</keyword>
<evidence type="ECO:0000259" key="9">
    <source>
        <dbReference type="PROSITE" id="PS50952"/>
    </source>
</evidence>
<evidence type="ECO:0000256" key="8">
    <source>
        <dbReference type="ARBA" id="ARBA00048017"/>
    </source>
</evidence>
<dbReference type="GO" id="GO:0003713">
    <property type="term" value="F:transcription coactivator activity"/>
    <property type="evidence" value="ECO:0007669"/>
    <property type="project" value="TreeGrafter"/>
</dbReference>
<evidence type="ECO:0000313" key="11">
    <source>
        <dbReference type="Proteomes" id="UP001497382"/>
    </source>
</evidence>
<evidence type="ECO:0000256" key="3">
    <source>
        <dbReference type="ARBA" id="ARBA00022679"/>
    </source>
</evidence>
<dbReference type="PROSITE" id="PS50952">
    <property type="entry name" value="KIX"/>
    <property type="match status" value="1"/>
</dbReference>
<organism evidence="10 11">
    <name type="scientific">Larinioides sclopetarius</name>
    <dbReference type="NCBI Taxonomy" id="280406"/>
    <lineage>
        <taxon>Eukaryota</taxon>
        <taxon>Metazoa</taxon>
        <taxon>Ecdysozoa</taxon>
        <taxon>Arthropoda</taxon>
        <taxon>Chelicerata</taxon>
        <taxon>Arachnida</taxon>
        <taxon>Araneae</taxon>
        <taxon>Araneomorphae</taxon>
        <taxon>Entelegynae</taxon>
        <taxon>Araneoidea</taxon>
        <taxon>Araneidae</taxon>
        <taxon>Larinioides</taxon>
    </lineage>
</organism>
<feature type="domain" description="KIX" evidence="9">
    <location>
        <begin position="53"/>
        <end position="132"/>
    </location>
</feature>
<proteinExistence type="predicted"/>
<keyword evidence="4" id="KW-0156">Chromatin regulator</keyword>
<dbReference type="EC" id="2.3.1.48" evidence="2"/>